<gene>
    <name evidence="2" type="ORF">GK047_16000</name>
</gene>
<reference evidence="2" key="1">
    <citation type="submission" date="2020-02" db="EMBL/GenBank/DDBJ databases">
        <authorList>
            <person name="Shen X.-R."/>
            <person name="Zhang Y.-X."/>
        </authorList>
    </citation>
    <scope>NUCLEOTIDE SEQUENCE</scope>
    <source>
        <strain evidence="2">SYP-B3998</strain>
    </source>
</reference>
<dbReference type="AlphaFoldDB" id="A0A6G4A111"/>
<evidence type="ECO:0000256" key="1">
    <source>
        <dbReference type="SAM" id="Phobius"/>
    </source>
</evidence>
<sequence>MNNLDLEKEISRSLKNYARLEKPSSHLKAKTLEGNHQQKRRFVRTNHSIKRSLFVATLLITVLAGGTIYAAPYLGNLSKAHLFDINRVPVFASSGDQKGESKTNYVLSVDEKMKELLENTKISKFEIEKLSPVVLNLPSYLPVGYKFSYEFGRAGVVALDVEKNTVNIKKNGEIEYSAYFTKEDKQTANSTVSKNNNIILTYKYDPNFSYKNAVNVADITNTETINGYQTLETDNSLDTWIPLSDMALLRVTVTTDSDSITKETRIQILQSVIKQLSVK</sequence>
<feature type="transmembrane region" description="Helical" evidence="1">
    <location>
        <begin position="53"/>
        <end position="74"/>
    </location>
</feature>
<evidence type="ECO:0000313" key="2">
    <source>
        <dbReference type="EMBL" id="NEW07509.1"/>
    </source>
</evidence>
<keyword evidence="1" id="KW-0812">Transmembrane</keyword>
<dbReference type="RefSeq" id="WP_163948593.1">
    <property type="nucleotide sequence ID" value="NZ_JAAIKC010000005.1"/>
</dbReference>
<comment type="caution">
    <text evidence="2">The sequence shown here is derived from an EMBL/GenBank/DDBJ whole genome shotgun (WGS) entry which is preliminary data.</text>
</comment>
<evidence type="ECO:0008006" key="3">
    <source>
        <dbReference type="Google" id="ProtNLM"/>
    </source>
</evidence>
<proteinExistence type="predicted"/>
<keyword evidence="1" id="KW-1133">Transmembrane helix</keyword>
<protein>
    <recommendedName>
        <fullName evidence="3">DUF4367 domain-containing protein</fullName>
    </recommendedName>
</protein>
<organism evidence="2">
    <name type="scientific">Paenibacillus sp. SYP-B3998</name>
    <dbReference type="NCBI Taxonomy" id="2678564"/>
    <lineage>
        <taxon>Bacteria</taxon>
        <taxon>Bacillati</taxon>
        <taxon>Bacillota</taxon>
        <taxon>Bacilli</taxon>
        <taxon>Bacillales</taxon>
        <taxon>Paenibacillaceae</taxon>
        <taxon>Paenibacillus</taxon>
    </lineage>
</organism>
<dbReference type="EMBL" id="JAAIKC010000005">
    <property type="protein sequence ID" value="NEW07509.1"/>
    <property type="molecule type" value="Genomic_DNA"/>
</dbReference>
<keyword evidence="1" id="KW-0472">Membrane</keyword>
<accession>A0A6G4A111</accession>
<name>A0A6G4A111_9BACL</name>